<comment type="caution">
    <text evidence="2">The sequence shown here is derived from an EMBL/GenBank/DDBJ whole genome shotgun (WGS) entry which is preliminary data.</text>
</comment>
<dbReference type="STRING" id="1618358.UX80_C0003G0042"/>
<name>A0A0G1RMP6_9BACT</name>
<proteinExistence type="predicted"/>
<reference evidence="2 3" key="1">
    <citation type="journal article" date="2015" name="Nature">
        <title>rRNA introns, odd ribosomes, and small enigmatic genomes across a large radiation of phyla.</title>
        <authorList>
            <person name="Brown C.T."/>
            <person name="Hug L.A."/>
            <person name="Thomas B.C."/>
            <person name="Sharon I."/>
            <person name="Castelle C.J."/>
            <person name="Singh A."/>
            <person name="Wilkins M.J."/>
            <person name="Williams K.H."/>
            <person name="Banfield J.F."/>
        </authorList>
    </citation>
    <scope>NUCLEOTIDE SEQUENCE [LARGE SCALE GENOMIC DNA]</scope>
</reference>
<dbReference type="EMBL" id="LCNO01000003">
    <property type="protein sequence ID" value="KKU58387.1"/>
    <property type="molecule type" value="Genomic_DNA"/>
</dbReference>
<keyword evidence="1" id="KW-1133">Transmembrane helix</keyword>
<dbReference type="Proteomes" id="UP000034307">
    <property type="component" value="Unassembled WGS sequence"/>
</dbReference>
<organism evidence="2 3">
    <name type="scientific">Candidatus Amesbacteria bacterium GW2011_GWA2_47_11b</name>
    <dbReference type="NCBI Taxonomy" id="1618358"/>
    <lineage>
        <taxon>Bacteria</taxon>
        <taxon>Candidatus Amesiibacteriota</taxon>
    </lineage>
</organism>
<feature type="transmembrane region" description="Helical" evidence="1">
    <location>
        <begin position="47"/>
        <end position="69"/>
    </location>
</feature>
<dbReference type="AlphaFoldDB" id="A0A0G1RMP6"/>
<evidence type="ECO:0000313" key="3">
    <source>
        <dbReference type="Proteomes" id="UP000034307"/>
    </source>
</evidence>
<gene>
    <name evidence="2" type="ORF">UX80_C0003G0042</name>
</gene>
<keyword evidence="1" id="KW-0812">Transmembrane</keyword>
<sequence length="73" mass="7375">MAWAASWAAASPDLEKSKNSVTDAFWGMAGAFSGLAAMTAGAERGSFFAVVVGLGLIAFGAAKMFLAGIKVES</sequence>
<feature type="transmembrane region" description="Helical" evidence="1">
    <location>
        <begin position="24"/>
        <end position="41"/>
    </location>
</feature>
<accession>A0A0G1RMP6</accession>
<protein>
    <submittedName>
        <fullName evidence="2">Uncharacterized protein</fullName>
    </submittedName>
</protein>
<keyword evidence="1" id="KW-0472">Membrane</keyword>
<evidence type="ECO:0000313" key="2">
    <source>
        <dbReference type="EMBL" id="KKU58387.1"/>
    </source>
</evidence>
<evidence type="ECO:0000256" key="1">
    <source>
        <dbReference type="SAM" id="Phobius"/>
    </source>
</evidence>